<dbReference type="EMBL" id="CP093348">
    <property type="protein sequence ID" value="WOH04993.1"/>
    <property type="molecule type" value="Genomic_DNA"/>
</dbReference>
<dbReference type="OMA" id="NVHYTSS"/>
<organism evidence="1">
    <name type="scientific">Daucus carota subsp. sativus</name>
    <name type="common">Carrot</name>
    <dbReference type="NCBI Taxonomy" id="79200"/>
    <lineage>
        <taxon>Eukaryota</taxon>
        <taxon>Viridiplantae</taxon>
        <taxon>Streptophyta</taxon>
        <taxon>Embryophyta</taxon>
        <taxon>Tracheophyta</taxon>
        <taxon>Spermatophyta</taxon>
        <taxon>Magnoliopsida</taxon>
        <taxon>eudicotyledons</taxon>
        <taxon>Gunneridae</taxon>
        <taxon>Pentapetalae</taxon>
        <taxon>asterids</taxon>
        <taxon>campanulids</taxon>
        <taxon>Apiales</taxon>
        <taxon>Apiaceae</taxon>
        <taxon>Apioideae</taxon>
        <taxon>Scandiceae</taxon>
        <taxon>Daucinae</taxon>
        <taxon>Daucus</taxon>
        <taxon>Daucus sect. Daucus</taxon>
    </lineage>
</organism>
<accession>A0A164VTG6</accession>
<gene>
    <name evidence="1" type="ORF">DCAR_021801</name>
    <name evidence="2" type="ORF">DCAR_0624405</name>
</gene>
<name>A0A164VTG6_DAUCS</name>
<evidence type="ECO:0000313" key="1">
    <source>
        <dbReference type="EMBL" id="KZM90834.1"/>
    </source>
</evidence>
<reference evidence="2" key="2">
    <citation type="submission" date="2022-03" db="EMBL/GenBank/DDBJ databases">
        <title>Draft title - Genomic analysis of global carrot germplasm unveils the trajectory of domestication and the origin of high carotenoid orange carrot.</title>
        <authorList>
            <person name="Iorizzo M."/>
            <person name="Ellison S."/>
            <person name="Senalik D."/>
            <person name="Macko-Podgorni A."/>
            <person name="Grzebelus D."/>
            <person name="Bostan H."/>
            <person name="Rolling W."/>
            <person name="Curaba J."/>
            <person name="Simon P."/>
        </authorList>
    </citation>
    <scope>NUCLEOTIDE SEQUENCE</scope>
    <source>
        <tissue evidence="2">Leaf</tissue>
    </source>
</reference>
<keyword evidence="3" id="KW-1185">Reference proteome</keyword>
<reference evidence="1" key="1">
    <citation type="journal article" date="2016" name="Nat. Genet.">
        <title>A high-quality carrot genome assembly provides new insights into carotenoid accumulation and asterid genome evolution.</title>
        <authorList>
            <person name="Iorizzo M."/>
            <person name="Ellison S."/>
            <person name="Senalik D."/>
            <person name="Zeng P."/>
            <person name="Satapoomin P."/>
            <person name="Huang J."/>
            <person name="Bowman M."/>
            <person name="Iovene M."/>
            <person name="Sanseverino W."/>
            <person name="Cavagnaro P."/>
            <person name="Yildiz M."/>
            <person name="Macko-Podgorni A."/>
            <person name="Moranska E."/>
            <person name="Grzebelus E."/>
            <person name="Grzebelus D."/>
            <person name="Ashrafi H."/>
            <person name="Zheng Z."/>
            <person name="Cheng S."/>
            <person name="Spooner D."/>
            <person name="Van Deynze A."/>
            <person name="Simon P."/>
        </authorList>
    </citation>
    <scope>NUCLEOTIDE SEQUENCE [LARGE SCALE GENOMIC DNA]</scope>
    <source>
        <tissue evidence="1">Leaf</tissue>
    </source>
</reference>
<dbReference type="PANTHER" id="PTHR36030:SF1">
    <property type="entry name" value="CALMODULIN-BINDING DOMAIN-CONTAINING PROTEIN"/>
    <property type="match status" value="1"/>
</dbReference>
<evidence type="ECO:0000313" key="3">
    <source>
        <dbReference type="Proteomes" id="UP000077755"/>
    </source>
</evidence>
<dbReference type="AlphaFoldDB" id="A0A164VTG6"/>
<evidence type="ECO:0000313" key="2">
    <source>
        <dbReference type="EMBL" id="WOH04993.1"/>
    </source>
</evidence>
<protein>
    <submittedName>
        <fullName evidence="1">Uncharacterized protein</fullName>
    </submittedName>
</protein>
<dbReference type="PANTHER" id="PTHR36030">
    <property type="entry name" value="CALMODULIN-BINDING DOMAIN-CONTAINING PROTEIN"/>
    <property type="match status" value="1"/>
</dbReference>
<sequence>MESNGKLRKGIMKAKLTMSFYRAAKPSPLPYSTSKPKLYNNNMEVANQIIPDQPKQNIAPSTASTVGYIVNQDQAHTQPKQVSFAIPSDTDTRDSYRKKYDNPIDVRAASYISCVQERFKLERLNSERTQDMQHYLTS</sequence>
<dbReference type="EMBL" id="LNRQ01000006">
    <property type="protein sequence ID" value="KZM90834.1"/>
    <property type="molecule type" value="Genomic_DNA"/>
</dbReference>
<dbReference type="Gramene" id="KZM90834">
    <property type="protein sequence ID" value="KZM90834"/>
    <property type="gene ID" value="DCAR_021801"/>
</dbReference>
<proteinExistence type="predicted"/>
<dbReference type="Proteomes" id="UP000077755">
    <property type="component" value="Chromosome 6"/>
</dbReference>